<proteinExistence type="predicted"/>
<dbReference type="AlphaFoldDB" id="A0AAW9DKI9"/>
<reference evidence="1 2" key="1">
    <citation type="submission" date="2023-11" db="EMBL/GenBank/DDBJ databases">
        <title>MicrobeMod: A computational toolkit for identifying prokaryotic methylation and restriction-modification with nanopore sequencing.</title>
        <authorList>
            <person name="Crits-Christoph A."/>
            <person name="Kang S.C."/>
            <person name="Lee H."/>
            <person name="Ostrov N."/>
        </authorList>
    </citation>
    <scope>NUCLEOTIDE SEQUENCE [LARGE SCALE GENOMIC DNA]</scope>
    <source>
        <strain evidence="1 2">DSMZ 700</strain>
    </source>
</reference>
<dbReference type="RefSeq" id="WP_319612606.1">
    <property type="nucleotide sequence ID" value="NZ_JAWXYB010000008.1"/>
</dbReference>
<protein>
    <submittedName>
        <fullName evidence="1">CopG family transcriptional regulator</fullName>
    </submittedName>
</protein>
<dbReference type="Proteomes" id="UP001279553">
    <property type="component" value="Unassembled WGS sequence"/>
</dbReference>
<comment type="caution">
    <text evidence="1">The sequence shown here is derived from an EMBL/GenBank/DDBJ whole genome shotgun (WGS) entry which is preliminary data.</text>
</comment>
<name>A0AAW9DKI9_ACIAO</name>
<keyword evidence="2" id="KW-1185">Reference proteome</keyword>
<sequence length="58" mass="6587">MTLLPNHMSDEPDTEAFVAVVKRSLTSADAGRTVPYEDVQKWLLLWGTEDELPKPECR</sequence>
<dbReference type="EMBL" id="JAWXYB010000008">
    <property type="protein sequence ID" value="MDX5929544.1"/>
    <property type="molecule type" value="Genomic_DNA"/>
</dbReference>
<gene>
    <name evidence="1" type="ORF">SIL87_02025</name>
</gene>
<accession>A0AAW9DKI9</accession>
<evidence type="ECO:0000313" key="2">
    <source>
        <dbReference type="Proteomes" id="UP001279553"/>
    </source>
</evidence>
<organism evidence="1 2">
    <name type="scientific">Acidiphilium acidophilum</name>
    <name type="common">Thiobacillus acidophilus</name>
    <dbReference type="NCBI Taxonomy" id="76588"/>
    <lineage>
        <taxon>Bacteria</taxon>
        <taxon>Pseudomonadati</taxon>
        <taxon>Pseudomonadota</taxon>
        <taxon>Alphaproteobacteria</taxon>
        <taxon>Acetobacterales</taxon>
        <taxon>Acidocellaceae</taxon>
        <taxon>Acidiphilium</taxon>
    </lineage>
</organism>
<evidence type="ECO:0000313" key="1">
    <source>
        <dbReference type="EMBL" id="MDX5929544.1"/>
    </source>
</evidence>